<reference evidence="1" key="1">
    <citation type="submission" date="2021-03" db="EMBL/GenBank/DDBJ databases">
        <authorList>
            <person name="Tagirdzhanova G."/>
        </authorList>
    </citation>
    <scope>NUCLEOTIDE SEQUENCE</scope>
</reference>
<proteinExistence type="predicted"/>
<organism evidence="1 2">
    <name type="scientific">Imshaugia aleurites</name>
    <dbReference type="NCBI Taxonomy" id="172621"/>
    <lineage>
        <taxon>Eukaryota</taxon>
        <taxon>Fungi</taxon>
        <taxon>Dikarya</taxon>
        <taxon>Ascomycota</taxon>
        <taxon>Pezizomycotina</taxon>
        <taxon>Lecanoromycetes</taxon>
        <taxon>OSLEUM clade</taxon>
        <taxon>Lecanoromycetidae</taxon>
        <taxon>Lecanorales</taxon>
        <taxon>Lecanorineae</taxon>
        <taxon>Parmeliaceae</taxon>
        <taxon>Imshaugia</taxon>
    </lineage>
</organism>
<keyword evidence="2" id="KW-1185">Reference proteome</keyword>
<evidence type="ECO:0000313" key="2">
    <source>
        <dbReference type="Proteomes" id="UP000664534"/>
    </source>
</evidence>
<comment type="caution">
    <text evidence="1">The sequence shown here is derived from an EMBL/GenBank/DDBJ whole genome shotgun (WGS) entry which is preliminary data.</text>
</comment>
<evidence type="ECO:0000313" key="1">
    <source>
        <dbReference type="EMBL" id="CAF9936778.1"/>
    </source>
</evidence>
<dbReference type="AlphaFoldDB" id="A0A8H3GBM6"/>
<protein>
    <submittedName>
        <fullName evidence="1">Uncharacterized protein</fullName>
    </submittedName>
</protein>
<sequence length="367" mass="40636">MVSRLLHLEARRGDVFARKNVDEKALHNSNPLTSKILSLCLLQRYSVSMIRHMPMVVSPLLLSLTIAAAAVLPHFSAVNETGFLHNVTNAADLGAIDPRFTTSYEPGNDALSATSCLMGAVNAMMELALENFTERIRARNYIDLSYPEVVIVPTERVRGQGIEVRYLLWGIWEGIRWMISHRSFRQLGIRAYWDGVLVCSISIRRAWGQLSGAGSNGTLGLTARSERISIRNAAVEPTQALSITDVKDPVNDQHLKISVTHVGDVLGITEVFIAIYAALEYMAHFPSTDELIGFRISPDDEDTMIGVIQHARAPAAGLPFLDYQWAVMGLAQIPGYELRQRRFTEVLIEITIDGVPLGEGFLATDKH</sequence>
<dbReference type="EMBL" id="CAJPDT010000094">
    <property type="protein sequence ID" value="CAF9936778.1"/>
    <property type="molecule type" value="Genomic_DNA"/>
</dbReference>
<gene>
    <name evidence="1" type="ORF">IMSHALPRED_010885</name>
</gene>
<dbReference type="Proteomes" id="UP000664534">
    <property type="component" value="Unassembled WGS sequence"/>
</dbReference>
<dbReference type="OrthoDB" id="5405195at2759"/>
<accession>A0A8H3GBM6</accession>
<name>A0A8H3GBM6_9LECA</name>